<feature type="domain" description="HTH marR-type" evidence="2">
    <location>
        <begin position="9"/>
        <end position="143"/>
    </location>
</feature>
<reference evidence="3" key="1">
    <citation type="submission" date="2021-01" db="EMBL/GenBank/DDBJ databases">
        <title>Whole genome shotgun sequence of Actinoplanes nipponensis NBRC 14063.</title>
        <authorList>
            <person name="Komaki H."/>
            <person name="Tamura T."/>
        </authorList>
    </citation>
    <scope>NUCLEOTIDE SEQUENCE</scope>
    <source>
        <strain evidence="3">NBRC 14063</strain>
    </source>
</reference>
<evidence type="ECO:0000259" key="2">
    <source>
        <dbReference type="PROSITE" id="PS50995"/>
    </source>
</evidence>
<gene>
    <name evidence="3" type="ORF">Ani05nite_05750</name>
</gene>
<dbReference type="GO" id="GO:0006950">
    <property type="term" value="P:response to stress"/>
    <property type="evidence" value="ECO:0007669"/>
    <property type="project" value="TreeGrafter"/>
</dbReference>
<dbReference type="Pfam" id="PF01047">
    <property type="entry name" value="MarR"/>
    <property type="match status" value="1"/>
</dbReference>
<dbReference type="InterPro" id="IPR036388">
    <property type="entry name" value="WH-like_DNA-bd_sf"/>
</dbReference>
<evidence type="ECO:0000256" key="1">
    <source>
        <dbReference type="SAM" id="MobiDB-lite"/>
    </source>
</evidence>
<protein>
    <submittedName>
        <fullName evidence="3">MarR family transcriptional regulator</fullName>
    </submittedName>
</protein>
<dbReference type="PROSITE" id="PS50995">
    <property type="entry name" value="HTH_MARR_2"/>
    <property type="match status" value="1"/>
</dbReference>
<dbReference type="SUPFAM" id="SSF46785">
    <property type="entry name" value="Winged helix' DNA-binding domain"/>
    <property type="match status" value="1"/>
</dbReference>
<evidence type="ECO:0000313" key="4">
    <source>
        <dbReference type="Proteomes" id="UP000647172"/>
    </source>
</evidence>
<dbReference type="InterPro" id="IPR000835">
    <property type="entry name" value="HTH_MarR-typ"/>
</dbReference>
<dbReference type="GO" id="GO:0003700">
    <property type="term" value="F:DNA-binding transcription factor activity"/>
    <property type="evidence" value="ECO:0007669"/>
    <property type="project" value="InterPro"/>
</dbReference>
<dbReference type="AlphaFoldDB" id="A0A919JD88"/>
<proteinExistence type="predicted"/>
<dbReference type="Proteomes" id="UP000647172">
    <property type="component" value="Unassembled WGS sequence"/>
</dbReference>
<dbReference type="SMART" id="SM00347">
    <property type="entry name" value="HTH_MARR"/>
    <property type="match status" value="1"/>
</dbReference>
<organism evidence="3 4">
    <name type="scientific">Actinoplanes nipponensis</name>
    <dbReference type="NCBI Taxonomy" id="135950"/>
    <lineage>
        <taxon>Bacteria</taxon>
        <taxon>Bacillati</taxon>
        <taxon>Actinomycetota</taxon>
        <taxon>Actinomycetes</taxon>
        <taxon>Micromonosporales</taxon>
        <taxon>Micromonosporaceae</taxon>
        <taxon>Actinoplanes</taxon>
    </lineage>
</organism>
<feature type="compositionally biased region" description="Pro residues" evidence="1">
    <location>
        <begin position="174"/>
        <end position="183"/>
    </location>
</feature>
<feature type="region of interest" description="Disordered" evidence="1">
    <location>
        <begin position="158"/>
        <end position="183"/>
    </location>
</feature>
<sequence>MQTPAPAVNEDAVQALMLASRAFVGLTARSLAGIDGDVTLPQFRALVVLAVRGAQRSIDIAEELRVNPSTGTRMCDRLVRKGLVRRTRSATDRRVVRLRLTRAGHDIVEQVMDRRRAELERLVAATADLWQPVVTQALCAFAAAAGEPDEHDWWLGWSAHATDADDEPDGPHEVPAPPGGRPT</sequence>
<keyword evidence="4" id="KW-1185">Reference proteome</keyword>
<comment type="caution">
    <text evidence="3">The sequence shown here is derived from an EMBL/GenBank/DDBJ whole genome shotgun (WGS) entry which is preliminary data.</text>
</comment>
<dbReference type="InterPro" id="IPR039422">
    <property type="entry name" value="MarR/SlyA-like"/>
</dbReference>
<accession>A0A919JD88</accession>
<dbReference type="PANTHER" id="PTHR33164">
    <property type="entry name" value="TRANSCRIPTIONAL REGULATOR, MARR FAMILY"/>
    <property type="match status" value="1"/>
</dbReference>
<dbReference type="RefSeq" id="WP_239129151.1">
    <property type="nucleotide sequence ID" value="NZ_BAAAYJ010000103.1"/>
</dbReference>
<dbReference type="PANTHER" id="PTHR33164:SF94">
    <property type="entry name" value="TRANSCRIPTIONAL REGULATORY PROTEIN-RELATED"/>
    <property type="match status" value="1"/>
</dbReference>
<dbReference type="EMBL" id="BOMQ01000008">
    <property type="protein sequence ID" value="GIE47041.1"/>
    <property type="molecule type" value="Genomic_DNA"/>
</dbReference>
<evidence type="ECO:0000313" key="3">
    <source>
        <dbReference type="EMBL" id="GIE47041.1"/>
    </source>
</evidence>
<name>A0A919JD88_9ACTN</name>
<dbReference type="Gene3D" id="1.10.10.10">
    <property type="entry name" value="Winged helix-like DNA-binding domain superfamily/Winged helix DNA-binding domain"/>
    <property type="match status" value="1"/>
</dbReference>
<dbReference type="InterPro" id="IPR036390">
    <property type="entry name" value="WH_DNA-bd_sf"/>
</dbReference>
<dbReference type="PRINTS" id="PR00598">
    <property type="entry name" value="HTHMARR"/>
</dbReference>